<comment type="pathway">
    <text evidence="1">Carbohydrate biosynthesis; gluconeogenesis.</text>
</comment>
<dbReference type="EC" id="4.1.1.49" evidence="3"/>
<keyword evidence="8" id="KW-0670">Pyruvate</keyword>
<dbReference type="GO" id="GO:0016301">
    <property type="term" value="F:kinase activity"/>
    <property type="evidence" value="ECO:0007669"/>
    <property type="project" value="UniProtKB-KW"/>
</dbReference>
<evidence type="ECO:0000256" key="4">
    <source>
        <dbReference type="ARBA" id="ARBA00022741"/>
    </source>
</evidence>
<comment type="similarity">
    <text evidence="2">Belongs to the phosphoenolpyruvate carboxykinase (ATP) family.</text>
</comment>
<reference evidence="8 9" key="1">
    <citation type="submission" date="2020-02" db="EMBL/GenBank/DDBJ databases">
        <authorList>
            <person name="Zheng R.K."/>
            <person name="Sun C.M."/>
        </authorList>
    </citation>
    <scope>NUCLEOTIDE SEQUENCE [LARGE SCALE GENOMIC DNA]</scope>
    <source>
        <strain evidence="9">zrk13</strain>
    </source>
</reference>
<dbReference type="UniPathway" id="UPA00138"/>
<evidence type="ECO:0000256" key="2">
    <source>
        <dbReference type="ARBA" id="ARBA00006052"/>
    </source>
</evidence>
<keyword evidence="8" id="KW-0808">Transferase</keyword>
<evidence type="ECO:0000256" key="3">
    <source>
        <dbReference type="ARBA" id="ARBA00012363"/>
    </source>
</evidence>
<evidence type="ECO:0000256" key="5">
    <source>
        <dbReference type="ARBA" id="ARBA00022840"/>
    </source>
</evidence>
<keyword evidence="8" id="KW-0418">Kinase</keyword>
<dbReference type="GO" id="GO:0005524">
    <property type="term" value="F:ATP binding"/>
    <property type="evidence" value="ECO:0007669"/>
    <property type="project" value="UniProtKB-KW"/>
</dbReference>
<dbReference type="RefSeq" id="WP_258877807.1">
    <property type="nucleotide sequence ID" value="NZ_CP048914.1"/>
</dbReference>
<dbReference type="Gene3D" id="3.40.449.10">
    <property type="entry name" value="Phosphoenolpyruvate Carboxykinase, domain 1"/>
    <property type="match status" value="1"/>
</dbReference>
<dbReference type="Gene3D" id="3.90.228.20">
    <property type="match status" value="2"/>
</dbReference>
<sequence length="541" mass="61374">MATKSNLSKDEIGKSNPHLFHRIRTTIETAFYRNNVVRITSLVQAYELAKNAPGTIISDLPVHRASELGLPEDAKVLLFNDGIITGRQAKVRKLINLHNMEDYANLLRNAVFESNHKRMYHATTYVGLHPDFMVKAHLLIPEGYENTLYSWMLNFQHQTYEFDTMYKSSTLINEGDVFLYSDPDFYPPGFQDGLSLFDHTHNVGALFGMRYFGEHKKATLTMSWSVASRFNYTACHGGQKRFVLPNDKTFVAGVFGLSGSGKSTITHASHGGKYDITVLHDDAFIISNEDGSSISLEPAYFDKVQDYPTNSPDNKFLLTMQNVGATIDQNNHVVPVTEDIRNGNGRALKSRFWTPKRVFKFDSKVNAIFWIMKDETLPPILRVNSSVLASTLGATLATKRSSAEHGAVTTKLVIEPYANPFRLYPLRNDYLKFKDLFENHNVTCYVINTGFFLDSNITPSITLNLIEQIVEGTLEFAPFGGLEELSYTIIKGYNPDFTNNEYLNLFKERMQSRIHFIEHLYSHDILPSEAKKSLQNIIDKL</sequence>
<protein>
    <recommendedName>
        <fullName evidence="3">phosphoenolpyruvate carboxykinase (ATP)</fullName>
        <ecNumber evidence="3">4.1.1.49</ecNumber>
    </recommendedName>
</protein>
<dbReference type="SUPFAM" id="SSF68923">
    <property type="entry name" value="PEP carboxykinase N-terminal domain"/>
    <property type="match status" value="1"/>
</dbReference>
<dbReference type="KEGG" id="xcl:G4Z02_00040"/>
<evidence type="ECO:0000256" key="6">
    <source>
        <dbReference type="ARBA" id="ARBA00023239"/>
    </source>
</evidence>
<name>A0A7L7KNU6_9MOLU</name>
<dbReference type="AlphaFoldDB" id="A0A7L7KNU6"/>
<keyword evidence="6" id="KW-0456">Lyase</keyword>
<dbReference type="Proteomes" id="UP000514720">
    <property type="component" value="Chromosome"/>
</dbReference>
<evidence type="ECO:0000256" key="7">
    <source>
        <dbReference type="ARBA" id="ARBA00047371"/>
    </source>
</evidence>
<evidence type="ECO:0000313" key="9">
    <source>
        <dbReference type="Proteomes" id="UP000514720"/>
    </source>
</evidence>
<dbReference type="InterPro" id="IPR008210">
    <property type="entry name" value="PEP_carboxykinase_N"/>
</dbReference>
<gene>
    <name evidence="8" type="ORF">G4Z02_00040</name>
</gene>
<organism evidence="8 9">
    <name type="scientific">Candidatus Xianfuyuplasma coldseepsis</name>
    <dbReference type="NCBI Taxonomy" id="2782163"/>
    <lineage>
        <taxon>Bacteria</taxon>
        <taxon>Bacillati</taxon>
        <taxon>Mycoplasmatota</taxon>
        <taxon>Mollicutes</taxon>
        <taxon>Candidatus Izemoplasmatales</taxon>
        <taxon>Candidatus Izemoplasmataceae</taxon>
        <taxon>Candidatus Xianfuyuplasma</taxon>
    </lineage>
</organism>
<keyword evidence="9" id="KW-1185">Reference proteome</keyword>
<proteinExistence type="inferred from homology"/>
<dbReference type="Pfam" id="PF01293">
    <property type="entry name" value="PEPCK_ATP"/>
    <property type="match status" value="1"/>
</dbReference>
<dbReference type="GO" id="GO:0004612">
    <property type="term" value="F:phosphoenolpyruvate carboxykinase (ATP) activity"/>
    <property type="evidence" value="ECO:0007669"/>
    <property type="project" value="UniProtKB-EC"/>
</dbReference>
<keyword evidence="4" id="KW-0547">Nucleotide-binding</keyword>
<dbReference type="InterPro" id="IPR013035">
    <property type="entry name" value="PEP_carboxykinase_C"/>
</dbReference>
<dbReference type="EMBL" id="CP048914">
    <property type="protein sequence ID" value="QMS84195.1"/>
    <property type="molecule type" value="Genomic_DNA"/>
</dbReference>
<evidence type="ECO:0000256" key="1">
    <source>
        <dbReference type="ARBA" id="ARBA00004742"/>
    </source>
</evidence>
<dbReference type="GO" id="GO:0006094">
    <property type="term" value="P:gluconeogenesis"/>
    <property type="evidence" value="ECO:0007669"/>
    <property type="project" value="UniProtKB-UniPathway"/>
</dbReference>
<accession>A0A7L7KNU6</accession>
<dbReference type="SUPFAM" id="SSF53795">
    <property type="entry name" value="PEP carboxykinase-like"/>
    <property type="match status" value="1"/>
</dbReference>
<dbReference type="InterPro" id="IPR001272">
    <property type="entry name" value="PEP_carboxykinase_ATP"/>
</dbReference>
<keyword evidence="5" id="KW-0067">ATP-binding</keyword>
<comment type="catalytic activity">
    <reaction evidence="7">
        <text>oxaloacetate + ATP = phosphoenolpyruvate + ADP + CO2</text>
        <dbReference type="Rhea" id="RHEA:18617"/>
        <dbReference type="ChEBI" id="CHEBI:16452"/>
        <dbReference type="ChEBI" id="CHEBI:16526"/>
        <dbReference type="ChEBI" id="CHEBI:30616"/>
        <dbReference type="ChEBI" id="CHEBI:58702"/>
        <dbReference type="ChEBI" id="CHEBI:456216"/>
        <dbReference type="EC" id="4.1.1.49"/>
    </reaction>
</comment>
<evidence type="ECO:0000313" key="8">
    <source>
        <dbReference type="EMBL" id="QMS84195.1"/>
    </source>
</evidence>